<dbReference type="AlphaFoldDB" id="A0AAN0MCG3"/>
<organism evidence="1 2">
    <name type="scientific">Yoonia rhodophyticola</name>
    <dbReference type="NCBI Taxonomy" id="3137370"/>
    <lineage>
        <taxon>Bacteria</taxon>
        <taxon>Pseudomonadati</taxon>
        <taxon>Pseudomonadota</taxon>
        <taxon>Alphaproteobacteria</taxon>
        <taxon>Rhodobacterales</taxon>
        <taxon>Paracoccaceae</taxon>
        <taxon>Yoonia</taxon>
    </lineage>
</organism>
<keyword evidence="2" id="KW-1185">Reference proteome</keyword>
<reference evidence="2" key="1">
    <citation type="submission" date="2024-04" db="EMBL/GenBank/DDBJ databases">
        <title>Phylogenomic analyses of a clade within the roseobacter group suggest taxonomic reassignments of species of the genera Aestuariivita, Citreicella, Loktanella, Nautella, Pelagibaca, Ruegeria, Thalassobius, Thiobacimonas and Tropicibacter, and the proposal o.</title>
        <authorList>
            <person name="Jeon C.O."/>
        </authorList>
    </citation>
    <scope>NUCLEOTIDE SEQUENCE [LARGE SCALE GENOMIC DNA]</scope>
    <source>
        <strain evidence="2">SS1-5</strain>
    </source>
</reference>
<accession>A0AAN0MCG3</accession>
<evidence type="ECO:0000313" key="2">
    <source>
        <dbReference type="Proteomes" id="UP001470809"/>
    </source>
</evidence>
<dbReference type="Gene3D" id="2.10.10.20">
    <property type="entry name" value="Carbohydrate-binding module superfamily 5/12"/>
    <property type="match status" value="1"/>
</dbReference>
<dbReference type="RefSeq" id="WP_342076460.1">
    <property type="nucleotide sequence ID" value="NZ_CP151767.2"/>
</dbReference>
<dbReference type="Proteomes" id="UP001470809">
    <property type="component" value="Chromosome"/>
</dbReference>
<sequence length="538" mass="56650">MIGFELSPGWGQRIQSEIIPLAAFFPPATGQSVAVSERRNGGINLWTELAPNYAACMRLDNDNAATRLSWRETLVMELRNIYPVGDLTLTGNWVQLQTSGVGFNGSYTGNRAVSTSSTSPTASVTVDRSAPYDLWIYFTARTSGAFARVDIDGSQALVDAIDDPAGLGFKAFSTYSAADLQRRQAVKVATGLTGSHTVTISNGGGATPGGTTLMLEAVGISGSLEDPRILPPAWQPNTDYAMGDEVQYQGIYYAARATGTSGTEAPTHTGGIDTDGALDWRADNRPTYPQFVCIDYASEREYAVSFTESGPSIEVGGQTHGNEDLQSRTILVDDSPWAPAPAGAGLSVGANITITEQTVWQAGAAGDAANCTLVRRITPGAVQHEVNVVGIGPTLAFDWCYLGMAPFVPWDGESRSLVADSLQPAQGATVTLADYESVSNASIDFDDVSRIGITATVGDASLRYGHEAGLLAGPNNRVNQLDTFLRPNLNATAAGSGLDWLAKAYIVGSADGGLTLTSGDALRFFSRHVLTIDLPASG</sequence>
<gene>
    <name evidence="1" type="ORF">AABB31_19655</name>
</gene>
<proteinExistence type="predicted"/>
<dbReference type="EMBL" id="CP151767">
    <property type="protein sequence ID" value="WZU67148.1"/>
    <property type="molecule type" value="Genomic_DNA"/>
</dbReference>
<protein>
    <submittedName>
        <fullName evidence="1">Uncharacterized protein</fullName>
    </submittedName>
</protein>
<evidence type="ECO:0000313" key="1">
    <source>
        <dbReference type="EMBL" id="WZU67148.1"/>
    </source>
</evidence>
<dbReference type="KEGG" id="yrh:AABB31_19655"/>
<reference evidence="1 2" key="2">
    <citation type="submission" date="2024-08" db="EMBL/GenBank/DDBJ databases">
        <title>Phylogenomic analyses of a clade within the roseobacter group suggest taxonomic reassignments of species of the genera Aestuariivita, Citreicella, Loktanella, Nautella, Pelagibaca, Ruegeria, Thalassobius, Thiobacimonas and Tropicibacter, and the proposal o.</title>
        <authorList>
            <person name="Jeon C.O."/>
        </authorList>
    </citation>
    <scope>NUCLEOTIDE SEQUENCE [LARGE SCALE GENOMIC DNA]</scope>
    <source>
        <strain evidence="1 2">SS1-5</strain>
    </source>
</reference>
<name>A0AAN0MCG3_9RHOB</name>